<dbReference type="InterPro" id="IPR011990">
    <property type="entry name" value="TPR-like_helical_dom_sf"/>
</dbReference>
<keyword evidence="4" id="KW-1185">Reference proteome</keyword>
<organism evidence="3 4">
    <name type="scientific">Adonisia turfae CCMR0081</name>
    <dbReference type="NCBI Taxonomy" id="2292702"/>
    <lineage>
        <taxon>Bacteria</taxon>
        <taxon>Bacillati</taxon>
        <taxon>Cyanobacteriota</taxon>
        <taxon>Adonisia</taxon>
        <taxon>Adonisia turfae</taxon>
    </lineage>
</organism>
<reference evidence="3 4" key="1">
    <citation type="journal article" date="2020" name="Microb. Ecol.">
        <title>Ecogenomics of the Marine Benthic Filamentous Cyanobacterium Adonisia.</title>
        <authorList>
            <person name="Walter J.M."/>
            <person name="Coutinho F.H."/>
            <person name="Leomil L."/>
            <person name="Hargreaves P.I."/>
            <person name="Campeao M.E."/>
            <person name="Vieira V.V."/>
            <person name="Silva B.S."/>
            <person name="Fistarol G.O."/>
            <person name="Salomon P.S."/>
            <person name="Sawabe T."/>
            <person name="Mino S."/>
            <person name="Hosokawa M."/>
            <person name="Miyashita H."/>
            <person name="Maruyama F."/>
            <person name="van Verk M.C."/>
            <person name="Dutilh B.E."/>
            <person name="Thompson C.C."/>
            <person name="Thompson F.L."/>
        </authorList>
    </citation>
    <scope>NUCLEOTIDE SEQUENCE [LARGE SCALE GENOMIC DNA]</scope>
    <source>
        <strain evidence="3 4">CCMR0081</strain>
    </source>
</reference>
<dbReference type="AlphaFoldDB" id="A0A6M0RLC4"/>
<dbReference type="InterPro" id="IPR038375">
    <property type="entry name" value="NDUFAF7_sf"/>
</dbReference>
<comment type="caution">
    <text evidence="3">The sequence shown here is derived from an EMBL/GenBank/DDBJ whole genome shotgun (WGS) entry which is preliminary data.</text>
</comment>
<dbReference type="Proteomes" id="UP000481033">
    <property type="component" value="Unassembled WGS sequence"/>
</dbReference>
<dbReference type="EMBL" id="QXHD01000004">
    <property type="protein sequence ID" value="NEZ56949.1"/>
    <property type="molecule type" value="Genomic_DNA"/>
</dbReference>
<gene>
    <name evidence="3" type="ORF">DXZ20_14925</name>
</gene>
<evidence type="ECO:0000313" key="4">
    <source>
        <dbReference type="Proteomes" id="UP000481033"/>
    </source>
</evidence>
<dbReference type="GO" id="GO:0008168">
    <property type="term" value="F:methyltransferase activity"/>
    <property type="evidence" value="ECO:0007669"/>
    <property type="project" value="UniProtKB-KW"/>
</dbReference>
<evidence type="ECO:0000256" key="1">
    <source>
        <dbReference type="ARBA" id="ARBA00022603"/>
    </source>
</evidence>
<sequence length="585" mass="67716">MLLSHNANPLLVTSYFLLFTFLPTPTHPTFYSLLFTFYSLLPTPMAHCIGKKRKRHPRHRTQNGYAASHDHRGHCIEQSQPFSQSLLWTLQRDYFTQRGINAWSQGEVPHYITSNPTIATAYAEIVFAHWQDQRQHITSAQPFYLCELGAGSGRFAFQFLTHLTQLCQQHQVPPTHFRYILTDFAQANLDAWERHPQFQPFFQQGILDTARFDINNDDHLTLHHSGETIRPGTLERPLVVIANYLFDSIPQDLYYINNGEIHTCLVSLFCQQNPQTLAKAKLLEHIELHYDYQPTDLSRLDPTLQTLLRHYKNRLTDTHLLVPNIGFLCLKRLQALSQQGLLLLSADKGKLDLSHLQGNRPPRLVTHHGCFSLSVNYGLFQTLCQQQGGIALMPASHHSLCVIALIMGQHPERYHHTQWAYEHYIQTFGPDDFFRITKHVRNTLDQTTVADILAYLRLSQYDSHQFNRYLPRLQQLAPHITSQEQTTLLTTIDQVWQRYFPIGETNDFAFNLASFCYQLQDYQRALTYFEQSLQLHGPQINTLLNTALCSQHLNQNHRANTLLKQILNQDPNHKQANKLLANINS</sequence>
<evidence type="ECO:0000256" key="2">
    <source>
        <dbReference type="ARBA" id="ARBA00022679"/>
    </source>
</evidence>
<dbReference type="GO" id="GO:0032259">
    <property type="term" value="P:methylation"/>
    <property type="evidence" value="ECO:0007669"/>
    <property type="project" value="UniProtKB-KW"/>
</dbReference>
<accession>A0A6M0RLC4</accession>
<dbReference type="Gene3D" id="3.40.50.12710">
    <property type="match status" value="1"/>
</dbReference>
<protein>
    <submittedName>
        <fullName evidence="3">Uncharacterized protein</fullName>
    </submittedName>
</protein>
<keyword evidence="1" id="KW-0489">Methyltransferase</keyword>
<dbReference type="SUPFAM" id="SSF48452">
    <property type="entry name" value="TPR-like"/>
    <property type="match status" value="1"/>
</dbReference>
<dbReference type="SUPFAM" id="SSF53335">
    <property type="entry name" value="S-adenosyl-L-methionine-dependent methyltransferases"/>
    <property type="match status" value="1"/>
</dbReference>
<evidence type="ECO:0000313" key="3">
    <source>
        <dbReference type="EMBL" id="NEZ56949.1"/>
    </source>
</evidence>
<dbReference type="Pfam" id="PF14559">
    <property type="entry name" value="TPR_19"/>
    <property type="match status" value="1"/>
</dbReference>
<proteinExistence type="predicted"/>
<dbReference type="Pfam" id="PF02636">
    <property type="entry name" value="Methyltransf_28"/>
    <property type="match status" value="1"/>
</dbReference>
<name>A0A6M0RLC4_9CYAN</name>
<dbReference type="Gene3D" id="1.25.40.10">
    <property type="entry name" value="Tetratricopeptide repeat domain"/>
    <property type="match status" value="1"/>
</dbReference>
<dbReference type="InterPro" id="IPR003788">
    <property type="entry name" value="NDUFAF7"/>
</dbReference>
<keyword evidence="2" id="KW-0808">Transferase</keyword>
<dbReference type="InterPro" id="IPR029063">
    <property type="entry name" value="SAM-dependent_MTases_sf"/>
</dbReference>